<dbReference type="PANTHER" id="PTHR35579:SF6">
    <property type="entry name" value="DUF324 DOMAIN-CONTAINING PROTEIN"/>
    <property type="match status" value="1"/>
</dbReference>
<keyword evidence="1" id="KW-0051">Antiviral defense</keyword>
<dbReference type="InterPro" id="IPR052216">
    <property type="entry name" value="CRISPR_Csm3_endoribonuclease"/>
</dbReference>
<dbReference type="AlphaFoldDB" id="A0A650CRU3"/>
<protein>
    <recommendedName>
        <fullName evidence="2">CRISPR type III-associated protein domain-containing protein</fullName>
    </recommendedName>
</protein>
<dbReference type="EMBL" id="CP045483">
    <property type="protein sequence ID" value="QGR20526.1"/>
    <property type="molecule type" value="Genomic_DNA"/>
</dbReference>
<dbReference type="InterPro" id="IPR005537">
    <property type="entry name" value="RAMP_III_fam"/>
</dbReference>
<evidence type="ECO:0000259" key="2">
    <source>
        <dbReference type="Pfam" id="PF03787"/>
    </source>
</evidence>
<dbReference type="PANTHER" id="PTHR35579">
    <property type="entry name" value="CRISPR SYSTEM CMS ENDORIBONUCLEASE CSM3"/>
    <property type="match status" value="1"/>
</dbReference>
<dbReference type="Proteomes" id="UP000423396">
    <property type="component" value="Chromosome"/>
</dbReference>
<sequence>MEVYLFKLKFNTPYGLRVGGPKESIDTLTALRMEGYYVIPWSSWKGIFRRATEILFASENHFKEHREEKVDNQKVEELLKARGFTLEEVMKAKNLESKSDELQRFIAMLNCPIERLYGSEYFASAVTFSDTLIDAGINLRTHAVIDRVTGGVREQHLFKEEIVDVKSVSAKVIVRDGIKEWLETLKFLSQVGTFIGGGKSRGIGYAALDLKESEYAKIDSLTGRPKFQPLSDIIKG</sequence>
<keyword evidence="4" id="KW-1185">Reference proteome</keyword>
<feature type="domain" description="CRISPR type III-associated protein" evidence="2">
    <location>
        <begin position="7"/>
        <end position="205"/>
    </location>
</feature>
<evidence type="ECO:0000313" key="4">
    <source>
        <dbReference type="Proteomes" id="UP000423396"/>
    </source>
</evidence>
<evidence type="ECO:0000313" key="3">
    <source>
        <dbReference type="EMBL" id="QGR20526.1"/>
    </source>
</evidence>
<dbReference type="KEGG" id="sazo:D1868_06665"/>
<accession>A0A650CRU3</accession>
<name>A0A650CRU3_9CREN</name>
<evidence type="ECO:0000256" key="1">
    <source>
        <dbReference type="ARBA" id="ARBA00023118"/>
    </source>
</evidence>
<gene>
    <name evidence="3" type="ORF">D1868_06665</name>
</gene>
<dbReference type="GO" id="GO:0051607">
    <property type="term" value="P:defense response to virus"/>
    <property type="evidence" value="ECO:0007669"/>
    <property type="project" value="UniProtKB-KW"/>
</dbReference>
<reference evidence="3 4" key="1">
    <citation type="submission" date="2019-10" db="EMBL/GenBank/DDBJ databases">
        <title>Genome Sequences from Six Type Strain Members of the Archaeal Family Sulfolobaceae: Acidianus ambivalens, Acidianus infernus, Metallosphaera prunae, Stygiolobus azoricus, Sulfolobus metallicus, and Sulfurisphaera ohwakuensis.</title>
        <authorList>
            <person name="Counts J.A."/>
            <person name="Kelly R.M."/>
        </authorList>
    </citation>
    <scope>NUCLEOTIDE SEQUENCE [LARGE SCALE GENOMIC DNA]</scope>
    <source>
        <strain evidence="3 4">FC6</strain>
    </source>
</reference>
<dbReference type="OrthoDB" id="34733at2157"/>
<proteinExistence type="predicted"/>
<organism evidence="3 4">
    <name type="scientific">Stygiolobus azoricus</name>
    <dbReference type="NCBI Taxonomy" id="41675"/>
    <lineage>
        <taxon>Archaea</taxon>
        <taxon>Thermoproteota</taxon>
        <taxon>Thermoprotei</taxon>
        <taxon>Sulfolobales</taxon>
        <taxon>Sulfolobaceae</taxon>
        <taxon>Stygiolobus</taxon>
    </lineage>
</organism>
<dbReference type="Pfam" id="PF03787">
    <property type="entry name" value="RAMPs"/>
    <property type="match status" value="1"/>
</dbReference>